<dbReference type="InterPro" id="IPR036514">
    <property type="entry name" value="SGNH_hydro_sf"/>
</dbReference>
<sequence>MFAKAAKILKIVAINLLVLLALVAAAELWFGTWLSSDPLDKLGLPRGVATTVDASSLYAGGGTHPFRRDRWGFRGEVDPARVNIVTIGGSTTNQLYLPEDQTWLAVMERRLVELGRDGVVVANAGIDGQSTIGHLKAMEEWLPHVPGLKPRFVIVYAGINDIHITGAWVDDLKQQSLVKIIRQQSAVLGLIDRLTGLVAAKRARLTHEPVDWSKAQWTDVPNKPDWRSDQTASHPESYRKRLALLAERIHAMGAVPVFVTQPRGDYRVVGGKVQGLAAADGLNGIDHYRLLTEMNRATVQVCRDEGLLCLDLARELVFEQGDFYDRLHNTPQGAAKIGRWLAERLAGLV</sequence>
<protein>
    <recommendedName>
        <fullName evidence="1">SGNH hydrolase-type esterase domain-containing protein</fullName>
    </recommendedName>
</protein>
<dbReference type="Pfam" id="PF13472">
    <property type="entry name" value="Lipase_GDSL_2"/>
    <property type="match status" value="1"/>
</dbReference>
<organism evidence="2 3">
    <name type="scientific">Magnetospirillum moscoviense</name>
    <dbReference type="NCBI Taxonomy" id="1437059"/>
    <lineage>
        <taxon>Bacteria</taxon>
        <taxon>Pseudomonadati</taxon>
        <taxon>Pseudomonadota</taxon>
        <taxon>Alphaproteobacteria</taxon>
        <taxon>Rhodospirillales</taxon>
        <taxon>Rhodospirillaceae</taxon>
        <taxon>Magnetospirillum</taxon>
    </lineage>
</organism>
<dbReference type="AlphaFoldDB" id="A0A178MLL0"/>
<dbReference type="STRING" id="1437059.A6A05_02830"/>
<dbReference type="SUPFAM" id="SSF52266">
    <property type="entry name" value="SGNH hydrolase"/>
    <property type="match status" value="1"/>
</dbReference>
<proteinExistence type="predicted"/>
<dbReference type="RefSeq" id="WP_068502041.1">
    <property type="nucleotide sequence ID" value="NZ_LWQU01000152.1"/>
</dbReference>
<accession>A0A178MLL0</accession>
<dbReference type="OrthoDB" id="7333037at2"/>
<name>A0A178MLL0_9PROT</name>
<dbReference type="InterPro" id="IPR013830">
    <property type="entry name" value="SGNH_hydro"/>
</dbReference>
<dbReference type="Proteomes" id="UP000078543">
    <property type="component" value="Unassembled WGS sequence"/>
</dbReference>
<evidence type="ECO:0000313" key="3">
    <source>
        <dbReference type="Proteomes" id="UP000078543"/>
    </source>
</evidence>
<keyword evidence="3" id="KW-1185">Reference proteome</keyword>
<dbReference type="CDD" id="cd00229">
    <property type="entry name" value="SGNH_hydrolase"/>
    <property type="match status" value="1"/>
</dbReference>
<feature type="domain" description="SGNH hydrolase-type esterase" evidence="1">
    <location>
        <begin position="87"/>
        <end position="335"/>
    </location>
</feature>
<gene>
    <name evidence="2" type="ORF">A6A05_02830</name>
</gene>
<dbReference type="Gene3D" id="3.40.50.1110">
    <property type="entry name" value="SGNH hydrolase"/>
    <property type="match status" value="1"/>
</dbReference>
<dbReference type="GO" id="GO:0016788">
    <property type="term" value="F:hydrolase activity, acting on ester bonds"/>
    <property type="evidence" value="ECO:0007669"/>
    <property type="project" value="UniProtKB-ARBA"/>
</dbReference>
<evidence type="ECO:0000259" key="1">
    <source>
        <dbReference type="Pfam" id="PF13472"/>
    </source>
</evidence>
<reference evidence="2 3" key="1">
    <citation type="submission" date="2016-04" db="EMBL/GenBank/DDBJ databases">
        <title>Draft genome sequence of freshwater magnetotactic bacteria Magnetospirillum marisnigri SP-1 and Magnetospirillum moscoviense BB-1.</title>
        <authorList>
            <person name="Koziaeva V."/>
            <person name="Dziuba M.V."/>
            <person name="Ivanov T.M."/>
            <person name="Kuznetsov B."/>
            <person name="Grouzdev D.S."/>
        </authorList>
    </citation>
    <scope>NUCLEOTIDE SEQUENCE [LARGE SCALE GENOMIC DNA]</scope>
    <source>
        <strain evidence="2 3">BB-1</strain>
    </source>
</reference>
<comment type="caution">
    <text evidence="2">The sequence shown here is derived from an EMBL/GenBank/DDBJ whole genome shotgun (WGS) entry which is preliminary data.</text>
</comment>
<evidence type="ECO:0000313" key="2">
    <source>
        <dbReference type="EMBL" id="OAN48935.1"/>
    </source>
</evidence>
<dbReference type="EMBL" id="LWQU01000152">
    <property type="protein sequence ID" value="OAN48935.1"/>
    <property type="molecule type" value="Genomic_DNA"/>
</dbReference>